<dbReference type="PANTHER" id="PTHR30298:SF0">
    <property type="entry name" value="PROTEIN YBFL-RELATED"/>
    <property type="match status" value="1"/>
</dbReference>
<accession>A0ABT0YC05</accession>
<organism evidence="3 4">
    <name type="scientific">Paractinoplanes hotanensis</name>
    <dbReference type="NCBI Taxonomy" id="2906497"/>
    <lineage>
        <taxon>Bacteria</taxon>
        <taxon>Bacillati</taxon>
        <taxon>Actinomycetota</taxon>
        <taxon>Actinomycetes</taxon>
        <taxon>Micromonosporales</taxon>
        <taxon>Micromonosporaceae</taxon>
        <taxon>Paractinoplanes</taxon>
    </lineage>
</organism>
<reference evidence="3 4" key="1">
    <citation type="submission" date="2022-06" db="EMBL/GenBank/DDBJ databases">
        <title>Actinoplanes abujensis sp. nov., isolated from Nigerian arid soil.</title>
        <authorList>
            <person name="Ding P."/>
        </authorList>
    </citation>
    <scope>NUCLEOTIDE SEQUENCE [LARGE SCALE GENOMIC DNA]</scope>
    <source>
        <strain evidence="4">TRM88002</strain>
    </source>
</reference>
<dbReference type="EMBL" id="JAMQOL010000062">
    <property type="protein sequence ID" value="MCM4083590.1"/>
    <property type="molecule type" value="Genomic_DNA"/>
</dbReference>
<dbReference type="InterPro" id="IPR047647">
    <property type="entry name" value="ISAs1_transpos"/>
</dbReference>
<dbReference type="NCBIfam" id="NF033564">
    <property type="entry name" value="transpos_ISAs1"/>
    <property type="match status" value="1"/>
</dbReference>
<sequence>MRPAGDRSDGRVPAATTVWRLLIRIDAEELSQVLARWLRSRAAPVAAAGHWWRRVIAVDGKVARGARLADGRQVHLLSAYDTSTGIVLAQVQIAVKSNEIPAFTPLLRLVKTVLGSLDGVLIVADALHAQVGHADLLAEHGAHLMVTAKANQPTLFTQLKALPWAQVPVGRKPARPVTAVRRPVQPRHSLSRPRAGWVSPTRSRLSGSPGPARSRERPAARRRI</sequence>
<evidence type="ECO:0000256" key="1">
    <source>
        <dbReference type="SAM" id="MobiDB-lite"/>
    </source>
</evidence>
<dbReference type="Pfam" id="PF01609">
    <property type="entry name" value="DDE_Tnp_1"/>
    <property type="match status" value="1"/>
</dbReference>
<dbReference type="InterPro" id="IPR051698">
    <property type="entry name" value="Transposase_11-like"/>
</dbReference>
<proteinExistence type="predicted"/>
<evidence type="ECO:0000313" key="4">
    <source>
        <dbReference type="Proteomes" id="UP001523216"/>
    </source>
</evidence>
<evidence type="ECO:0000259" key="2">
    <source>
        <dbReference type="Pfam" id="PF01609"/>
    </source>
</evidence>
<dbReference type="RefSeq" id="WP_251803290.1">
    <property type="nucleotide sequence ID" value="NZ_JAMQOL010000062.1"/>
</dbReference>
<feature type="domain" description="Transposase IS4-like" evidence="2">
    <location>
        <begin position="53"/>
        <end position="153"/>
    </location>
</feature>
<feature type="region of interest" description="Disordered" evidence="1">
    <location>
        <begin position="172"/>
        <end position="224"/>
    </location>
</feature>
<dbReference type="InterPro" id="IPR002559">
    <property type="entry name" value="Transposase_11"/>
</dbReference>
<protein>
    <submittedName>
        <fullName evidence="3">ISAs1 family transposase</fullName>
    </submittedName>
</protein>
<name>A0ABT0YC05_9ACTN</name>
<feature type="compositionally biased region" description="Basic and acidic residues" evidence="1">
    <location>
        <begin position="213"/>
        <end position="224"/>
    </location>
</feature>
<keyword evidence="4" id="KW-1185">Reference proteome</keyword>
<comment type="caution">
    <text evidence="3">The sequence shown here is derived from an EMBL/GenBank/DDBJ whole genome shotgun (WGS) entry which is preliminary data.</text>
</comment>
<dbReference type="Proteomes" id="UP001523216">
    <property type="component" value="Unassembled WGS sequence"/>
</dbReference>
<gene>
    <name evidence="3" type="ORF">LXN57_39185</name>
</gene>
<evidence type="ECO:0000313" key="3">
    <source>
        <dbReference type="EMBL" id="MCM4083590.1"/>
    </source>
</evidence>
<dbReference type="PANTHER" id="PTHR30298">
    <property type="entry name" value="H REPEAT-ASSOCIATED PREDICTED TRANSPOSASE"/>
    <property type="match status" value="1"/>
</dbReference>